<accession>L9ZAX4</accession>
<gene>
    <name evidence="3" type="ORF">C486_04965</name>
</gene>
<feature type="compositionally biased region" description="Basic and acidic residues" evidence="1">
    <location>
        <begin position="17"/>
        <end position="28"/>
    </location>
</feature>
<dbReference type="Proteomes" id="UP000011592">
    <property type="component" value="Unassembled WGS sequence"/>
</dbReference>
<reference evidence="3 4" key="1">
    <citation type="journal article" date="2014" name="PLoS Genet.">
        <title>Phylogenetically driven sequencing of extremely halophilic archaea reveals strategies for static and dynamic osmo-response.</title>
        <authorList>
            <person name="Becker E.A."/>
            <person name="Seitzer P.M."/>
            <person name="Tritt A."/>
            <person name="Larsen D."/>
            <person name="Krusor M."/>
            <person name="Yao A.I."/>
            <person name="Wu D."/>
            <person name="Madern D."/>
            <person name="Eisen J.A."/>
            <person name="Darling A.E."/>
            <person name="Facciotti M.T."/>
        </authorList>
    </citation>
    <scope>NUCLEOTIDE SEQUENCE [LARGE SCALE GENOMIC DNA]</scope>
    <source>
        <strain evidence="3 4">JCM 14663</strain>
    </source>
</reference>
<organism evidence="3 4">
    <name type="scientific">Natrinema gari JCM 14663</name>
    <dbReference type="NCBI Taxonomy" id="1230459"/>
    <lineage>
        <taxon>Archaea</taxon>
        <taxon>Methanobacteriati</taxon>
        <taxon>Methanobacteriota</taxon>
        <taxon>Stenosarchaea group</taxon>
        <taxon>Halobacteria</taxon>
        <taxon>Halobacteriales</taxon>
        <taxon>Natrialbaceae</taxon>
        <taxon>Natrinema</taxon>
    </lineage>
</organism>
<protein>
    <recommendedName>
        <fullName evidence="2">DUF8055 domain-containing protein</fullName>
    </recommendedName>
</protein>
<evidence type="ECO:0000313" key="3">
    <source>
        <dbReference type="EMBL" id="ELY82308.1"/>
    </source>
</evidence>
<dbReference type="InterPro" id="IPR058368">
    <property type="entry name" value="DUF8055"/>
</dbReference>
<dbReference type="RefSeq" id="WP_008453584.1">
    <property type="nucleotide sequence ID" value="NZ_AOIJ01000038.1"/>
</dbReference>
<dbReference type="AlphaFoldDB" id="L9ZAX4"/>
<evidence type="ECO:0000256" key="1">
    <source>
        <dbReference type="SAM" id="MobiDB-lite"/>
    </source>
</evidence>
<evidence type="ECO:0000313" key="4">
    <source>
        <dbReference type="Proteomes" id="UP000011592"/>
    </source>
</evidence>
<evidence type="ECO:0000259" key="2">
    <source>
        <dbReference type="Pfam" id="PF26240"/>
    </source>
</evidence>
<feature type="domain" description="DUF8055" evidence="2">
    <location>
        <begin position="2"/>
        <end position="125"/>
    </location>
</feature>
<keyword evidence="4" id="KW-1185">Reference proteome</keyword>
<proteinExistence type="predicted"/>
<dbReference type="PATRIC" id="fig|1230459.4.peg.994"/>
<sequence>MSRYGPRIAALARRAERERAAFDDRGPDDSTDTDPGSDNAEIYLREGAGPAIWLYVEARTGGRMVPFTRSELAALEDAMNRWLECYARCHGVALEAEFTVREAAELLLETRNVVDTAQLLTRVPERHRGTTAD</sequence>
<dbReference type="EMBL" id="AOIJ01000038">
    <property type="protein sequence ID" value="ELY82308.1"/>
    <property type="molecule type" value="Genomic_DNA"/>
</dbReference>
<feature type="region of interest" description="Disordered" evidence="1">
    <location>
        <begin position="17"/>
        <end position="41"/>
    </location>
</feature>
<name>L9ZAX4_9EURY</name>
<comment type="caution">
    <text evidence="3">The sequence shown here is derived from an EMBL/GenBank/DDBJ whole genome shotgun (WGS) entry which is preliminary data.</text>
</comment>
<dbReference type="Pfam" id="PF26240">
    <property type="entry name" value="DUF8055"/>
    <property type="match status" value="1"/>
</dbReference>